<organism evidence="1 2">
    <name type="scientific">Marinobacter vinifirmus</name>
    <dbReference type="NCBI Taxonomy" id="355591"/>
    <lineage>
        <taxon>Bacteria</taxon>
        <taxon>Pseudomonadati</taxon>
        <taxon>Pseudomonadota</taxon>
        <taxon>Gammaproteobacteria</taxon>
        <taxon>Pseudomonadales</taxon>
        <taxon>Marinobacteraceae</taxon>
        <taxon>Marinobacter</taxon>
    </lineage>
</organism>
<dbReference type="EMBL" id="NEFY01000035">
    <property type="protein sequence ID" value="OZC34597.1"/>
    <property type="molecule type" value="Genomic_DNA"/>
</dbReference>
<evidence type="ECO:0000313" key="1">
    <source>
        <dbReference type="EMBL" id="OZC34597.1"/>
    </source>
</evidence>
<accession>A0A7Z1IKS2</accession>
<comment type="caution">
    <text evidence="1">The sequence shown here is derived from an EMBL/GenBank/DDBJ whole genome shotgun (WGS) entry which is preliminary data.</text>
</comment>
<sequence>MFYGFVKSQWEAGKVSVGLPAVGFRGKPSLHGAGFKVSSAIAFLSDKEKAEIVELAKKDARGKCEA</sequence>
<evidence type="ECO:0000313" key="2">
    <source>
        <dbReference type="Proteomes" id="UP000216984"/>
    </source>
</evidence>
<protein>
    <submittedName>
        <fullName evidence="1">Uncharacterized protein</fullName>
    </submittedName>
</protein>
<keyword evidence="2" id="KW-1185">Reference proteome</keyword>
<gene>
    <name evidence="1" type="ORF">B9Q17_10040</name>
</gene>
<reference evidence="1 2" key="1">
    <citation type="submission" date="2017-06" db="EMBL/GenBank/DDBJ databases">
        <title>Draft genome sequence of the halophilic bacterium Marinobacter vinifirmus FB1.</title>
        <authorList>
            <person name="Stepanov V.G."/>
            <person name="Roberts D.J."/>
            <person name="Fox G.E."/>
        </authorList>
    </citation>
    <scope>NUCLEOTIDE SEQUENCE [LARGE SCALE GENOMIC DNA]</scope>
    <source>
        <strain evidence="1 2">FB1</strain>
    </source>
</reference>
<dbReference type="Proteomes" id="UP000216984">
    <property type="component" value="Unassembled WGS sequence"/>
</dbReference>
<name>A0A7Z1IKS2_9GAMM</name>
<proteinExistence type="predicted"/>
<dbReference type="RefSeq" id="WP_094626121.1">
    <property type="nucleotide sequence ID" value="NZ_NEFY01000035.1"/>
</dbReference>
<dbReference type="AlphaFoldDB" id="A0A7Z1IKS2"/>